<dbReference type="PANTHER" id="PTHR21389:SF0">
    <property type="entry name" value="ETOPOSIDE-INDUCED PROTEIN 2.4 HOMOLOG"/>
    <property type="match status" value="1"/>
</dbReference>
<evidence type="ECO:0000313" key="8">
    <source>
        <dbReference type="Proteomes" id="UP000016666"/>
    </source>
</evidence>
<keyword evidence="4 6" id="KW-0472">Membrane</keyword>
<dbReference type="GO" id="GO:0005794">
    <property type="term" value="C:Golgi apparatus"/>
    <property type="evidence" value="ECO:0007669"/>
    <property type="project" value="Ensembl"/>
</dbReference>
<dbReference type="HOGENOM" id="CLU_031164_0_0_1"/>
<dbReference type="Ensembl" id="ENSAPLT00000016476.2">
    <property type="protein sequence ID" value="ENSAPLP00000015675.2"/>
    <property type="gene ID" value="ENSAPLG00000015775.2"/>
</dbReference>
<organism evidence="7 8">
    <name type="scientific">Anas platyrhynchos platyrhynchos</name>
    <name type="common">Northern mallard</name>
    <dbReference type="NCBI Taxonomy" id="8840"/>
    <lineage>
        <taxon>Eukaryota</taxon>
        <taxon>Metazoa</taxon>
        <taxon>Chordata</taxon>
        <taxon>Craniata</taxon>
        <taxon>Vertebrata</taxon>
        <taxon>Euteleostomi</taxon>
        <taxon>Archelosauria</taxon>
        <taxon>Archosauria</taxon>
        <taxon>Dinosauria</taxon>
        <taxon>Saurischia</taxon>
        <taxon>Theropoda</taxon>
        <taxon>Coelurosauria</taxon>
        <taxon>Aves</taxon>
        <taxon>Neognathae</taxon>
        <taxon>Galloanserae</taxon>
        <taxon>Anseriformes</taxon>
        <taxon>Anatidae</taxon>
        <taxon>Anatinae</taxon>
        <taxon>Anas</taxon>
    </lineage>
</organism>
<proteinExistence type="predicted"/>
<name>U3J847_ANAPP</name>
<evidence type="ECO:0000256" key="5">
    <source>
        <dbReference type="SAM" id="MobiDB-lite"/>
    </source>
</evidence>
<dbReference type="GO" id="GO:0005783">
    <property type="term" value="C:endoplasmic reticulum"/>
    <property type="evidence" value="ECO:0007669"/>
    <property type="project" value="Ensembl"/>
</dbReference>
<gene>
    <name evidence="7" type="primary">EI24</name>
</gene>
<keyword evidence="2 6" id="KW-0812">Transmembrane</keyword>
<dbReference type="GO" id="GO:0016236">
    <property type="term" value="P:macroautophagy"/>
    <property type="evidence" value="ECO:0007669"/>
    <property type="project" value="TreeGrafter"/>
</dbReference>
<dbReference type="GO" id="GO:0016020">
    <property type="term" value="C:membrane"/>
    <property type="evidence" value="ECO:0007669"/>
    <property type="project" value="UniProtKB-SubCell"/>
</dbReference>
<dbReference type="GO" id="GO:0061676">
    <property type="term" value="F:importin-alpha family protein binding"/>
    <property type="evidence" value="ECO:0007669"/>
    <property type="project" value="Ensembl"/>
</dbReference>
<dbReference type="GO" id="GO:0030308">
    <property type="term" value="P:negative regulation of cell growth"/>
    <property type="evidence" value="ECO:0007669"/>
    <property type="project" value="Ensembl"/>
</dbReference>
<dbReference type="PANTHER" id="PTHR21389">
    <property type="entry name" value="P53 INDUCED PROTEIN"/>
    <property type="match status" value="1"/>
</dbReference>
<dbReference type="Proteomes" id="UP000016666">
    <property type="component" value="Chromosome 25"/>
</dbReference>
<accession>U3J847</accession>
<feature type="transmembrane region" description="Helical" evidence="6">
    <location>
        <begin position="161"/>
        <end position="183"/>
    </location>
</feature>
<reference evidence="7 8" key="1">
    <citation type="submission" date="2017-10" db="EMBL/GenBank/DDBJ databases">
        <title>A new Pekin duck reference genome.</title>
        <authorList>
            <person name="Hou Z.-C."/>
            <person name="Zhou Z.-K."/>
            <person name="Zhu F."/>
            <person name="Hou S.-S."/>
        </authorList>
    </citation>
    <scope>NUCLEOTIDE SEQUENCE [LARGE SCALE GENOMIC DNA]</scope>
</reference>
<dbReference type="AlphaFoldDB" id="U3J847"/>
<reference evidence="7" key="3">
    <citation type="submission" date="2025-09" db="UniProtKB">
        <authorList>
            <consortium name="Ensembl"/>
        </authorList>
    </citation>
    <scope>IDENTIFICATION</scope>
</reference>
<feature type="compositionally biased region" description="Low complexity" evidence="5">
    <location>
        <begin position="301"/>
        <end position="310"/>
    </location>
</feature>
<comment type="subcellular location">
    <subcellularLocation>
        <location evidence="1">Membrane</location>
        <topology evidence="1">Multi-pass membrane protein</topology>
    </subcellularLocation>
</comment>
<evidence type="ECO:0000256" key="1">
    <source>
        <dbReference type="ARBA" id="ARBA00004141"/>
    </source>
</evidence>
<feature type="transmembrane region" description="Helical" evidence="6">
    <location>
        <begin position="108"/>
        <end position="128"/>
    </location>
</feature>
<evidence type="ECO:0000256" key="2">
    <source>
        <dbReference type="ARBA" id="ARBA00022692"/>
    </source>
</evidence>
<reference evidence="7" key="2">
    <citation type="submission" date="2025-08" db="UniProtKB">
        <authorList>
            <consortium name="Ensembl"/>
        </authorList>
    </citation>
    <scope>IDENTIFICATION</scope>
</reference>
<keyword evidence="3 6" id="KW-1133">Transmembrane helix</keyword>
<evidence type="ECO:0000313" key="7">
    <source>
        <dbReference type="Ensembl" id="ENSAPLP00000015675.2"/>
    </source>
</evidence>
<protein>
    <submittedName>
        <fullName evidence="7">EI24 autophagy associated transmembrane protein</fullName>
    </submittedName>
</protein>
<feature type="region of interest" description="Disordered" evidence="5">
    <location>
        <begin position="298"/>
        <end position="338"/>
    </location>
</feature>
<evidence type="ECO:0000256" key="6">
    <source>
        <dbReference type="SAM" id="Phobius"/>
    </source>
</evidence>
<sequence>LGFGFSPLPVVDSFGTRGDAGVKMADSVKTFLHDLVRGIKDSIWGICTISKLDARIQQKREEQRRRRANSALAQRRFHMEERKQEKTLVSVTAQIIGDPSLHGDVWSWLEFILTSIFSALWVLPLFVLSKVVNAIWFQDIADLAFEVSGRKPHPFPSVSKIIADMLFNLLLQALFLIQGMIVSLFPIDIIGQLISLLHMSLLYSLYCFEYRWFNKGECCPCSRHRLAPFANPKPWGLPWQGWCARRVAPCQKPPESVHCAGPAAVACSGARGRGQGALREAPERAKCLKPTLAPARAAQLSGGSSRGRSSQIHGTPAPLPAGARTGVQTPTAAPEAAHAPRARPFLAFSCPSFCTKTLDEGTFSVR</sequence>
<keyword evidence="8" id="KW-1185">Reference proteome</keyword>
<dbReference type="GeneTree" id="ENSGT00390000018633"/>
<feature type="compositionally biased region" description="Low complexity" evidence="5">
    <location>
        <begin position="329"/>
        <end position="338"/>
    </location>
</feature>
<evidence type="ECO:0000256" key="3">
    <source>
        <dbReference type="ARBA" id="ARBA00022989"/>
    </source>
</evidence>
<dbReference type="GO" id="GO:0005829">
    <property type="term" value="C:cytosol"/>
    <property type="evidence" value="ECO:0007669"/>
    <property type="project" value="Ensembl"/>
</dbReference>
<dbReference type="STRING" id="8840.ENSAPLP00000015675"/>
<evidence type="ECO:0000256" key="4">
    <source>
        <dbReference type="ARBA" id="ARBA00023136"/>
    </source>
</evidence>